<dbReference type="InterPro" id="IPR021933">
    <property type="entry name" value="SERRATE/Ars2_N"/>
</dbReference>
<feature type="domain" description="C2H2-type" evidence="6">
    <location>
        <begin position="630"/>
        <end position="655"/>
    </location>
</feature>
<dbReference type="SMART" id="SM01173">
    <property type="entry name" value="DUF4187"/>
    <property type="match status" value="1"/>
</dbReference>
<keyword evidence="4" id="KW-0863">Zinc-finger</keyword>
<evidence type="ECO:0000256" key="5">
    <source>
        <dbReference type="SAM" id="MobiDB-lite"/>
    </source>
</evidence>
<keyword evidence="4" id="KW-0479">Metal-binding</keyword>
<dbReference type="GO" id="GO:0031047">
    <property type="term" value="P:regulatory ncRNA-mediated gene silencing"/>
    <property type="evidence" value="ECO:0007669"/>
    <property type="project" value="UniProtKB-ARBA"/>
</dbReference>
<feature type="compositionally biased region" description="Gly residues" evidence="5">
    <location>
        <begin position="109"/>
        <end position="125"/>
    </location>
</feature>
<dbReference type="PANTHER" id="PTHR13165">
    <property type="entry name" value="ARSENITE-RESISTANCE PROTEIN 2"/>
    <property type="match status" value="1"/>
</dbReference>
<dbReference type="InterPro" id="IPR025239">
    <property type="entry name" value="DUF4187"/>
</dbReference>
<dbReference type="Pfam" id="PF12066">
    <property type="entry name" value="SERRATE_Ars2_N"/>
    <property type="match status" value="1"/>
</dbReference>
<feature type="region of interest" description="Disordered" evidence="5">
    <location>
        <begin position="747"/>
        <end position="860"/>
    </location>
</feature>
<reference evidence="7 8" key="1">
    <citation type="submission" date="2019-10" db="EMBL/GenBank/DDBJ databases">
        <authorList>
            <person name="Palmer J.M."/>
        </authorList>
    </citation>
    <scope>NUCLEOTIDE SEQUENCE [LARGE SCALE GENOMIC DNA]</scope>
    <source>
        <strain evidence="7 8">TWF696</strain>
    </source>
</reference>
<proteinExistence type="inferred from homology"/>
<feature type="compositionally biased region" description="Acidic residues" evidence="5">
    <location>
        <begin position="498"/>
        <end position="517"/>
    </location>
</feature>
<evidence type="ECO:0000256" key="2">
    <source>
        <dbReference type="ARBA" id="ARBA00005407"/>
    </source>
</evidence>
<comment type="subcellular location">
    <subcellularLocation>
        <location evidence="1">Nucleus</location>
    </subcellularLocation>
</comment>
<sequence>MSAPYYGNNSPETFRHEARDRDRRGWGDPRDSSRGRMPSHDMHEPSYGRLREDDYTPDGTRRARSPGPMPRRRPPRSRSPPNIDRYTPGGGPPGRYPGSGDVYVPGQGPPGGNGGGGGGGGGGYGGPPPIGRNGPGSDGDRYMPANIGGAGHGGYNAGGGNAMAPILLDPHGFDYLVPFAYFSEWWSGTPASAPSKAKYGSDITMKEKYDTYKDGLNGRVAKLFVKSHKDEEWFRERYVEGEGDEWRAKTLEWRKGQWKIWADELKSGRWDNWLADAKEGVKVNITAQSNGKAETHMMDKEDGTDEPNEDVLPAVSSGTGALRDDSLDRPALLIKTVSPTVKRANLEKLAMTVQGFQYLSLGDPNPNKKFHRIGWILIDPASVSEGSVEQAAALLNEERIHDEEKGDFVVHVGVHNPPKVLTRKMLHDIMSVPEEIISEVDRVRAVVLKLEQAMNTNMDEDMMLDDNGDLAGYRGWDLILAKVDEIMAKRLAERAANEPEEEPEDGEAEDDLPSDEELERAKRTIDIAVEYLRRVFSFCYYCFTEADSIHELVRRCPGGHIRRPLPANTDGSAKQLHPGSEKWVKNLRDRIALFLTPDSVDAKRLGAQDPETAFNEETNKFIKQEDEGKFRCRVKDCTKLFKSEEFVRKHMMKRHPEFVSGIEQEIKLLNAYVMDPFHITAPKPEMGGQGGGHGMGGQGMGMGGLPPRPGGGMDGRNMMSGYPYAAGQYGDPYMAGGLGPTPAGVDRYIPGMGGRPGSPGRNGGVGPQRRRGGMQASVRPSPYPRPGGRDTRDRQEREREREGRFAAAIAAGGGVSSGTTPSAGATPGKDDPGAAGRSLKSYMDLDASAGKEGKVEELDY</sequence>
<organism evidence="7 8">
    <name type="scientific">Orbilia brochopaga</name>
    <dbReference type="NCBI Taxonomy" id="3140254"/>
    <lineage>
        <taxon>Eukaryota</taxon>
        <taxon>Fungi</taxon>
        <taxon>Dikarya</taxon>
        <taxon>Ascomycota</taxon>
        <taxon>Pezizomycotina</taxon>
        <taxon>Orbiliomycetes</taxon>
        <taxon>Orbiliales</taxon>
        <taxon>Orbiliaceae</taxon>
        <taxon>Orbilia</taxon>
    </lineage>
</organism>
<dbReference type="InterPro" id="IPR013087">
    <property type="entry name" value="Znf_C2H2_type"/>
</dbReference>
<evidence type="ECO:0000259" key="6">
    <source>
        <dbReference type="PROSITE" id="PS50157"/>
    </source>
</evidence>
<feature type="compositionally biased region" description="Low complexity" evidence="5">
    <location>
        <begin position="817"/>
        <end position="827"/>
    </location>
</feature>
<dbReference type="Proteomes" id="UP001375240">
    <property type="component" value="Unassembled WGS sequence"/>
</dbReference>
<keyword evidence="8" id="KW-1185">Reference proteome</keyword>
<feature type="compositionally biased region" description="Basic and acidic residues" evidence="5">
    <location>
        <begin position="13"/>
        <end position="54"/>
    </location>
</feature>
<dbReference type="GO" id="GO:0016604">
    <property type="term" value="C:nuclear body"/>
    <property type="evidence" value="ECO:0007669"/>
    <property type="project" value="TreeGrafter"/>
</dbReference>
<keyword evidence="3" id="KW-0539">Nucleus</keyword>
<name>A0AAV9U922_9PEZI</name>
<dbReference type="GO" id="GO:0008270">
    <property type="term" value="F:zinc ion binding"/>
    <property type="evidence" value="ECO:0007669"/>
    <property type="project" value="UniProtKB-KW"/>
</dbReference>
<evidence type="ECO:0000313" key="8">
    <source>
        <dbReference type="Proteomes" id="UP001375240"/>
    </source>
</evidence>
<dbReference type="Pfam" id="PF04959">
    <property type="entry name" value="ARS2"/>
    <property type="match status" value="1"/>
</dbReference>
<comment type="caution">
    <text evidence="7">The sequence shown here is derived from an EMBL/GenBank/DDBJ whole genome shotgun (WGS) entry which is preliminary data.</text>
</comment>
<dbReference type="PROSITE" id="PS50157">
    <property type="entry name" value="ZINC_FINGER_C2H2_2"/>
    <property type="match status" value="1"/>
</dbReference>
<keyword evidence="4" id="KW-0862">Zinc</keyword>
<evidence type="ECO:0000313" key="7">
    <source>
        <dbReference type="EMBL" id="KAK6336423.1"/>
    </source>
</evidence>
<dbReference type="Pfam" id="PF13821">
    <property type="entry name" value="DUF4187"/>
    <property type="match status" value="1"/>
</dbReference>
<feature type="region of interest" description="Disordered" evidence="5">
    <location>
        <begin position="1"/>
        <end position="145"/>
    </location>
</feature>
<feature type="region of interest" description="Disordered" evidence="5">
    <location>
        <begin position="493"/>
        <end position="517"/>
    </location>
</feature>
<dbReference type="InterPro" id="IPR007042">
    <property type="entry name" value="SERRATE/Ars2_C"/>
</dbReference>
<dbReference type="GO" id="GO:0016070">
    <property type="term" value="P:RNA metabolic process"/>
    <property type="evidence" value="ECO:0007669"/>
    <property type="project" value="UniProtKB-ARBA"/>
</dbReference>
<comment type="similarity">
    <text evidence="2">Belongs to the ARS2 family.</text>
</comment>
<dbReference type="EMBL" id="JAVHNQ010000011">
    <property type="protein sequence ID" value="KAK6336423.1"/>
    <property type="molecule type" value="Genomic_DNA"/>
</dbReference>
<gene>
    <name evidence="7" type="ORF">TWF696_001978</name>
</gene>
<evidence type="ECO:0000256" key="3">
    <source>
        <dbReference type="ARBA" id="ARBA00023242"/>
    </source>
</evidence>
<protein>
    <recommendedName>
        <fullName evidence="6">C2H2-type domain-containing protein</fullName>
    </recommendedName>
</protein>
<evidence type="ECO:0000256" key="1">
    <source>
        <dbReference type="ARBA" id="ARBA00004123"/>
    </source>
</evidence>
<accession>A0AAV9U922</accession>
<dbReference type="AlphaFoldDB" id="A0AAV9U922"/>
<dbReference type="InterPro" id="IPR039727">
    <property type="entry name" value="SE/Ars2"/>
</dbReference>
<feature type="compositionally biased region" description="Basic and acidic residues" evidence="5">
    <location>
        <begin position="849"/>
        <end position="860"/>
    </location>
</feature>
<dbReference type="PANTHER" id="PTHR13165:SF0">
    <property type="entry name" value="SERRATE RNA EFFECTOR MOLECULE HOMOLOG"/>
    <property type="match status" value="1"/>
</dbReference>
<dbReference type="PROSITE" id="PS00028">
    <property type="entry name" value="ZINC_FINGER_C2H2_1"/>
    <property type="match status" value="1"/>
</dbReference>
<feature type="compositionally biased region" description="Basic and acidic residues" evidence="5">
    <location>
        <begin position="787"/>
        <end position="804"/>
    </location>
</feature>
<evidence type="ECO:0000256" key="4">
    <source>
        <dbReference type="PROSITE-ProRule" id="PRU00042"/>
    </source>
</evidence>
<feature type="compositionally biased region" description="Gly residues" evidence="5">
    <location>
        <begin position="751"/>
        <end position="766"/>
    </location>
</feature>